<dbReference type="InterPro" id="IPR011009">
    <property type="entry name" value="Kinase-like_dom_sf"/>
</dbReference>
<evidence type="ECO:0000313" key="14">
    <source>
        <dbReference type="EMBL" id="GFJ95143.1"/>
    </source>
</evidence>
<feature type="domain" description="RIO kinase" evidence="13">
    <location>
        <begin position="70"/>
        <end position="300"/>
    </location>
</feature>
<name>A0A6V8LD42_9ACTN</name>
<evidence type="ECO:0000256" key="7">
    <source>
        <dbReference type="ARBA" id="ARBA00022777"/>
    </source>
</evidence>
<evidence type="ECO:0000256" key="8">
    <source>
        <dbReference type="ARBA" id="ARBA00022840"/>
    </source>
</evidence>
<feature type="compositionally biased region" description="Basic and acidic residues" evidence="12">
    <location>
        <begin position="1"/>
        <end position="22"/>
    </location>
</feature>
<protein>
    <recommendedName>
        <fullName evidence="2">non-specific serine/threonine protein kinase</fullName>
        <ecNumber evidence="2">2.7.11.1</ecNumber>
    </recommendedName>
</protein>
<evidence type="ECO:0000313" key="15">
    <source>
        <dbReference type="Proteomes" id="UP000482960"/>
    </source>
</evidence>
<evidence type="ECO:0000256" key="1">
    <source>
        <dbReference type="ARBA" id="ARBA00009196"/>
    </source>
</evidence>
<keyword evidence="4" id="KW-0808">Transferase</keyword>
<accession>A0A6V8LD42</accession>
<evidence type="ECO:0000259" key="13">
    <source>
        <dbReference type="SMART" id="SM00090"/>
    </source>
</evidence>
<keyword evidence="5" id="KW-0479">Metal-binding</keyword>
<evidence type="ECO:0000256" key="6">
    <source>
        <dbReference type="ARBA" id="ARBA00022741"/>
    </source>
</evidence>
<dbReference type="PANTHER" id="PTHR45723">
    <property type="entry name" value="SERINE/THREONINE-PROTEIN KINASE RIO1"/>
    <property type="match status" value="1"/>
</dbReference>
<reference evidence="14 15" key="2">
    <citation type="submission" date="2020-03" db="EMBL/GenBank/DDBJ databases">
        <authorList>
            <person name="Ichikawa N."/>
            <person name="Kimura A."/>
            <person name="Kitahashi Y."/>
            <person name="Uohara A."/>
        </authorList>
    </citation>
    <scope>NUCLEOTIDE SEQUENCE [LARGE SCALE GENOMIC DNA]</scope>
    <source>
        <strain evidence="14 15">NBRC 108638</strain>
    </source>
</reference>
<dbReference type="EMBL" id="BLPG01000001">
    <property type="protein sequence ID" value="GFJ95143.1"/>
    <property type="molecule type" value="Genomic_DNA"/>
</dbReference>
<dbReference type="InterPro" id="IPR000687">
    <property type="entry name" value="RIO_kinase"/>
</dbReference>
<keyword evidence="7" id="KW-0418">Kinase</keyword>
<feature type="region of interest" description="Disordered" evidence="12">
    <location>
        <begin position="292"/>
        <end position="341"/>
    </location>
</feature>
<dbReference type="Proteomes" id="UP000482960">
    <property type="component" value="Unassembled WGS sequence"/>
</dbReference>
<comment type="similarity">
    <text evidence="1">Belongs to the protein kinase superfamily. RIO-type Ser/Thr kinase family.</text>
</comment>
<evidence type="ECO:0000256" key="5">
    <source>
        <dbReference type="ARBA" id="ARBA00022723"/>
    </source>
</evidence>
<organism evidence="14 15">
    <name type="scientific">Phytohabitans rumicis</name>
    <dbReference type="NCBI Taxonomy" id="1076125"/>
    <lineage>
        <taxon>Bacteria</taxon>
        <taxon>Bacillati</taxon>
        <taxon>Actinomycetota</taxon>
        <taxon>Actinomycetes</taxon>
        <taxon>Micromonosporales</taxon>
        <taxon>Micromonosporaceae</taxon>
    </lineage>
</organism>
<sequence>MRDFEPRRRGKRRFDDDDSSHFDKRHPGRSTLPSEDALDAVDGLPEGDRWSTWDQSTAGQRGPRPHPDWLVTALAAVDTELGVLKTGKEADVFLLRRGVPHTEESCLLAAKRYRSAEHRLFHRDAGYLEGRRVKESRTNRAMANRTAFGRQVVAAQWADAEFATLCRLYEAGMPVPYPVQILGTEVLLEFIGEPDGTAAPRLAEIRTRGADLAPLWDQVVEMLATLARFGLAHGDLSAYNLLVHRGRVVMIDLPQVVDVVANPRGGYFLDRDALNVGKWFAGHDLTGERWRPRSYPRCSERRPVSPERVRPALPRACRSRANGRGLTSDPRPFALDRRESP</sequence>
<evidence type="ECO:0000256" key="4">
    <source>
        <dbReference type="ARBA" id="ARBA00022679"/>
    </source>
</evidence>
<keyword evidence="15" id="KW-1185">Reference proteome</keyword>
<proteinExistence type="inferred from homology"/>
<comment type="caution">
    <text evidence="14">The sequence shown here is derived from an EMBL/GenBank/DDBJ whole genome shotgun (WGS) entry which is preliminary data.</text>
</comment>
<evidence type="ECO:0000256" key="2">
    <source>
        <dbReference type="ARBA" id="ARBA00012513"/>
    </source>
</evidence>
<comment type="catalytic activity">
    <reaction evidence="10">
        <text>L-threonyl-[protein] + ATP = O-phospho-L-threonyl-[protein] + ADP + H(+)</text>
        <dbReference type="Rhea" id="RHEA:46608"/>
        <dbReference type="Rhea" id="RHEA-COMP:11060"/>
        <dbReference type="Rhea" id="RHEA-COMP:11605"/>
        <dbReference type="ChEBI" id="CHEBI:15378"/>
        <dbReference type="ChEBI" id="CHEBI:30013"/>
        <dbReference type="ChEBI" id="CHEBI:30616"/>
        <dbReference type="ChEBI" id="CHEBI:61977"/>
        <dbReference type="ChEBI" id="CHEBI:456216"/>
        <dbReference type="EC" id="2.7.11.1"/>
    </reaction>
</comment>
<evidence type="ECO:0000256" key="3">
    <source>
        <dbReference type="ARBA" id="ARBA00022527"/>
    </source>
</evidence>
<dbReference type="Gene3D" id="3.30.200.20">
    <property type="entry name" value="Phosphorylase Kinase, domain 1"/>
    <property type="match status" value="1"/>
</dbReference>
<dbReference type="GO" id="GO:0004674">
    <property type="term" value="F:protein serine/threonine kinase activity"/>
    <property type="evidence" value="ECO:0007669"/>
    <property type="project" value="UniProtKB-KW"/>
</dbReference>
<evidence type="ECO:0000256" key="12">
    <source>
        <dbReference type="SAM" id="MobiDB-lite"/>
    </source>
</evidence>
<dbReference type="SUPFAM" id="SSF56112">
    <property type="entry name" value="Protein kinase-like (PK-like)"/>
    <property type="match status" value="1"/>
</dbReference>
<gene>
    <name evidence="14" type="ORF">Prum_087850</name>
</gene>
<dbReference type="AlphaFoldDB" id="A0A6V8LD42"/>
<evidence type="ECO:0000256" key="9">
    <source>
        <dbReference type="ARBA" id="ARBA00022842"/>
    </source>
</evidence>
<evidence type="ECO:0000256" key="10">
    <source>
        <dbReference type="ARBA" id="ARBA00047899"/>
    </source>
</evidence>
<keyword evidence="6" id="KW-0547">Nucleotide-binding</keyword>
<dbReference type="InterPro" id="IPR051272">
    <property type="entry name" value="RIO-type_Ser/Thr_kinase"/>
</dbReference>
<keyword evidence="8" id="KW-0067">ATP-binding</keyword>
<dbReference type="InterPro" id="IPR018934">
    <property type="entry name" value="RIO_dom"/>
</dbReference>
<keyword evidence="9" id="KW-0460">Magnesium</keyword>
<dbReference type="SMART" id="SM00090">
    <property type="entry name" value="RIO"/>
    <property type="match status" value="1"/>
</dbReference>
<feature type="region of interest" description="Disordered" evidence="12">
    <location>
        <begin position="1"/>
        <end position="66"/>
    </location>
</feature>
<comment type="catalytic activity">
    <reaction evidence="11">
        <text>L-seryl-[protein] + ATP = O-phospho-L-seryl-[protein] + ADP + H(+)</text>
        <dbReference type="Rhea" id="RHEA:17989"/>
        <dbReference type="Rhea" id="RHEA-COMP:9863"/>
        <dbReference type="Rhea" id="RHEA-COMP:11604"/>
        <dbReference type="ChEBI" id="CHEBI:15378"/>
        <dbReference type="ChEBI" id="CHEBI:29999"/>
        <dbReference type="ChEBI" id="CHEBI:30616"/>
        <dbReference type="ChEBI" id="CHEBI:83421"/>
        <dbReference type="ChEBI" id="CHEBI:456216"/>
        <dbReference type="EC" id="2.7.11.1"/>
    </reaction>
</comment>
<dbReference type="GO" id="GO:0005524">
    <property type="term" value="F:ATP binding"/>
    <property type="evidence" value="ECO:0007669"/>
    <property type="project" value="UniProtKB-KW"/>
</dbReference>
<dbReference type="EC" id="2.7.11.1" evidence="2"/>
<evidence type="ECO:0000256" key="11">
    <source>
        <dbReference type="ARBA" id="ARBA00048679"/>
    </source>
</evidence>
<dbReference type="GO" id="GO:0046872">
    <property type="term" value="F:metal ion binding"/>
    <property type="evidence" value="ECO:0007669"/>
    <property type="project" value="UniProtKB-KW"/>
</dbReference>
<dbReference type="Gene3D" id="1.10.510.10">
    <property type="entry name" value="Transferase(Phosphotransferase) domain 1"/>
    <property type="match status" value="1"/>
</dbReference>
<reference evidence="14 15" key="1">
    <citation type="submission" date="2020-03" db="EMBL/GenBank/DDBJ databases">
        <title>Whole genome shotgun sequence of Phytohabitans rumicis NBRC 108638.</title>
        <authorList>
            <person name="Komaki H."/>
            <person name="Tamura T."/>
        </authorList>
    </citation>
    <scope>NUCLEOTIDE SEQUENCE [LARGE SCALE GENOMIC DNA]</scope>
    <source>
        <strain evidence="14 15">NBRC 108638</strain>
    </source>
</reference>
<feature type="compositionally biased region" description="Basic and acidic residues" evidence="12">
    <location>
        <begin position="298"/>
        <end position="310"/>
    </location>
</feature>
<keyword evidence="3" id="KW-0723">Serine/threonine-protein kinase</keyword>
<dbReference type="Pfam" id="PF01163">
    <property type="entry name" value="RIO1"/>
    <property type="match status" value="1"/>
</dbReference>